<proteinExistence type="predicted"/>
<dbReference type="Proteomes" id="UP000092445">
    <property type="component" value="Unassembled WGS sequence"/>
</dbReference>
<dbReference type="AlphaFoldDB" id="A0A1B0A330"/>
<name>A0A1B0A330_GLOPL</name>
<keyword evidence="2" id="KW-1185">Reference proteome</keyword>
<protein>
    <submittedName>
        <fullName evidence="1">Uncharacterized protein</fullName>
    </submittedName>
</protein>
<evidence type="ECO:0000313" key="1">
    <source>
        <dbReference type="EnsemblMetazoa" id="GPAI032984-PA"/>
    </source>
</evidence>
<dbReference type="EnsemblMetazoa" id="GPAI032984-RA">
    <property type="protein sequence ID" value="GPAI032984-PA"/>
    <property type="gene ID" value="GPAI032984"/>
</dbReference>
<sequence>MTTMASISRHGWSGSKTISFVALVQRVLRLLSFPSQQNFKEAFGDSTHLQKSSLSGFSF</sequence>
<reference evidence="1" key="2">
    <citation type="submission" date="2020-05" db="UniProtKB">
        <authorList>
            <consortium name="EnsemblMetazoa"/>
        </authorList>
    </citation>
    <scope>IDENTIFICATION</scope>
    <source>
        <strain evidence="1">IAEA</strain>
    </source>
</reference>
<reference evidence="2" key="1">
    <citation type="submission" date="2014-03" db="EMBL/GenBank/DDBJ databases">
        <authorList>
            <person name="Aksoy S."/>
            <person name="Warren W."/>
            <person name="Wilson R.K."/>
        </authorList>
    </citation>
    <scope>NUCLEOTIDE SEQUENCE [LARGE SCALE GENOMIC DNA]</scope>
    <source>
        <strain evidence="2">IAEA</strain>
    </source>
</reference>
<evidence type="ECO:0000313" key="2">
    <source>
        <dbReference type="Proteomes" id="UP000092445"/>
    </source>
</evidence>
<organism evidence="1 2">
    <name type="scientific">Glossina pallidipes</name>
    <name type="common">Tsetse fly</name>
    <dbReference type="NCBI Taxonomy" id="7398"/>
    <lineage>
        <taxon>Eukaryota</taxon>
        <taxon>Metazoa</taxon>
        <taxon>Ecdysozoa</taxon>
        <taxon>Arthropoda</taxon>
        <taxon>Hexapoda</taxon>
        <taxon>Insecta</taxon>
        <taxon>Pterygota</taxon>
        <taxon>Neoptera</taxon>
        <taxon>Endopterygota</taxon>
        <taxon>Diptera</taxon>
        <taxon>Brachycera</taxon>
        <taxon>Muscomorpha</taxon>
        <taxon>Hippoboscoidea</taxon>
        <taxon>Glossinidae</taxon>
        <taxon>Glossina</taxon>
    </lineage>
</organism>
<accession>A0A1B0A330</accession>
<dbReference type="VEuPathDB" id="VectorBase:GPAI032984"/>